<sequence>MALEPPPPPPHIIIFPLPAQGHVNAMLKLTELLLPAGLHITFLISAKDHHNLTGHATVHTRLNAYPGFRFHVIEGLYEGPMDTGDKLSLMFDCMSEITTPLLRNMIVESRVTCVIADGILDFALDAAKGTGVNVILFRTISACAFWAYFSIQDLINSGELPFEVNSKKRFLWVIREGLVLKDDDKVPSELENGTKERGYLVGWAPQEDVLANPAVGAFLTHNGWNSTLESIVAGVPMVSWPFFADQQINSRFVEAVWKLGLDMKDTCDRTIVERIVNEVMEVRKDEFTQSAKRMAKLAMESVGEGGSSYRNLDRLIEDIKTMCVQHEDE</sequence>
<dbReference type="Gene3D" id="3.40.50.2000">
    <property type="entry name" value="Glycogen Phosphorylase B"/>
    <property type="match status" value="3"/>
</dbReference>
<dbReference type="PANTHER" id="PTHR11926">
    <property type="entry name" value="GLUCOSYL/GLUCURONOSYL TRANSFERASES"/>
    <property type="match status" value="1"/>
</dbReference>
<evidence type="ECO:0000256" key="2">
    <source>
        <dbReference type="ARBA" id="ARBA00022679"/>
    </source>
</evidence>
<evidence type="ECO:0000256" key="1">
    <source>
        <dbReference type="ARBA" id="ARBA00009995"/>
    </source>
</evidence>
<protein>
    <submittedName>
        <fullName evidence="3">Uncharacterized protein</fullName>
    </submittedName>
</protein>
<dbReference type="GO" id="GO:0080043">
    <property type="term" value="F:quercetin 3-O-glucosyltransferase activity"/>
    <property type="evidence" value="ECO:0007669"/>
    <property type="project" value="TreeGrafter"/>
</dbReference>
<comment type="caution">
    <text evidence="3">The sequence shown here is derived from an EMBL/GenBank/DDBJ whole genome shotgun (WGS) entry which is preliminary data.</text>
</comment>
<keyword evidence="2" id="KW-0808">Transferase</keyword>
<organism evidence="3 4">
    <name type="scientific">Ambrosia artemisiifolia</name>
    <name type="common">Common ragweed</name>
    <dbReference type="NCBI Taxonomy" id="4212"/>
    <lineage>
        <taxon>Eukaryota</taxon>
        <taxon>Viridiplantae</taxon>
        <taxon>Streptophyta</taxon>
        <taxon>Embryophyta</taxon>
        <taxon>Tracheophyta</taxon>
        <taxon>Spermatophyta</taxon>
        <taxon>Magnoliopsida</taxon>
        <taxon>eudicotyledons</taxon>
        <taxon>Gunneridae</taxon>
        <taxon>Pentapetalae</taxon>
        <taxon>asterids</taxon>
        <taxon>campanulids</taxon>
        <taxon>Asterales</taxon>
        <taxon>Asteraceae</taxon>
        <taxon>Asteroideae</taxon>
        <taxon>Heliantheae alliance</taxon>
        <taxon>Heliantheae</taxon>
        <taxon>Ambrosia</taxon>
    </lineage>
</organism>
<evidence type="ECO:0000313" key="3">
    <source>
        <dbReference type="EMBL" id="KAI7754486.1"/>
    </source>
</evidence>
<comment type="similarity">
    <text evidence="1">Belongs to the UDP-glycosyltransferase family.</text>
</comment>
<proteinExistence type="inferred from homology"/>
<dbReference type="EMBL" id="JAMZMK010003268">
    <property type="protein sequence ID" value="KAI7754486.1"/>
    <property type="molecule type" value="Genomic_DNA"/>
</dbReference>
<evidence type="ECO:0000313" key="4">
    <source>
        <dbReference type="Proteomes" id="UP001206925"/>
    </source>
</evidence>
<name>A0AAD5D597_AMBAR</name>
<dbReference type="CDD" id="cd03784">
    <property type="entry name" value="GT1_Gtf-like"/>
    <property type="match status" value="1"/>
</dbReference>
<reference evidence="3" key="1">
    <citation type="submission" date="2022-06" db="EMBL/GenBank/DDBJ databases">
        <title>Uncovering the hologenomic basis of an extraordinary plant invasion.</title>
        <authorList>
            <person name="Bieker V.C."/>
            <person name="Martin M.D."/>
            <person name="Gilbert T."/>
            <person name="Hodgins K."/>
            <person name="Battlay P."/>
            <person name="Petersen B."/>
            <person name="Wilson J."/>
        </authorList>
    </citation>
    <scope>NUCLEOTIDE SEQUENCE</scope>
    <source>
        <strain evidence="3">AA19_3_7</strain>
        <tissue evidence="3">Leaf</tissue>
    </source>
</reference>
<dbReference type="GO" id="GO:0080044">
    <property type="term" value="F:quercetin 7-O-glucosyltransferase activity"/>
    <property type="evidence" value="ECO:0007669"/>
    <property type="project" value="TreeGrafter"/>
</dbReference>
<keyword evidence="4" id="KW-1185">Reference proteome</keyword>
<dbReference type="PANTHER" id="PTHR11926:SF1536">
    <property type="entry name" value="7-DEOXYLOGANETIC ACID GLUCOSYLTRANSFERASE"/>
    <property type="match status" value="1"/>
</dbReference>
<dbReference type="Pfam" id="PF00201">
    <property type="entry name" value="UDPGT"/>
    <property type="match status" value="1"/>
</dbReference>
<dbReference type="Proteomes" id="UP001206925">
    <property type="component" value="Unassembled WGS sequence"/>
</dbReference>
<dbReference type="InterPro" id="IPR002213">
    <property type="entry name" value="UDP_glucos_trans"/>
</dbReference>
<gene>
    <name evidence="3" type="ORF">M8C21_021069</name>
</gene>
<dbReference type="AlphaFoldDB" id="A0AAD5D597"/>
<accession>A0AAD5D597</accession>
<dbReference type="SUPFAM" id="SSF53756">
    <property type="entry name" value="UDP-Glycosyltransferase/glycogen phosphorylase"/>
    <property type="match status" value="1"/>
</dbReference>